<keyword evidence="3" id="KW-0949">S-adenosyl-L-methionine</keyword>
<keyword evidence="4" id="KW-0472">Membrane</keyword>
<proteinExistence type="predicted"/>
<evidence type="ECO:0000313" key="6">
    <source>
        <dbReference type="Proteomes" id="UP000317327"/>
    </source>
</evidence>
<evidence type="ECO:0000256" key="4">
    <source>
        <dbReference type="SAM" id="Phobius"/>
    </source>
</evidence>
<dbReference type="Gene3D" id="3.40.50.150">
    <property type="entry name" value="Vaccinia Virus protein VP39"/>
    <property type="match status" value="1"/>
</dbReference>
<dbReference type="Proteomes" id="UP000317327">
    <property type="component" value="Unassembled WGS sequence"/>
</dbReference>
<name>A0ABD7RW44_ECTME</name>
<dbReference type="EMBL" id="SCFV01000005">
    <property type="protein sequence ID" value="TRO18398.1"/>
    <property type="molecule type" value="Genomic_DNA"/>
</dbReference>
<feature type="transmembrane region" description="Helical" evidence="4">
    <location>
        <begin position="12"/>
        <end position="36"/>
    </location>
</feature>
<gene>
    <name evidence="5" type="ORF">EQ836_12635</name>
</gene>
<dbReference type="SUPFAM" id="SSF53335">
    <property type="entry name" value="S-adenosyl-L-methionine-dependent methyltransferases"/>
    <property type="match status" value="1"/>
</dbReference>
<reference evidence="5 6" key="1">
    <citation type="submission" date="2019-01" db="EMBL/GenBank/DDBJ databases">
        <title>Whole genome shotgun sequencing of Pseudomonas spp. isolated by its ability to degrade furfural.</title>
        <authorList>
            <person name="Donoso R."/>
            <person name="Farkas C."/>
            <person name="Villegas P."/>
            <person name="Gonzales-Toro F."/>
            <person name="Guajardo-Parra M."/>
            <person name="Araya-Nail M."/>
            <person name="Morgante V."/>
            <person name="Perez-Pantoja D."/>
        </authorList>
    </citation>
    <scope>NUCLEOTIDE SEQUENCE [LARGE SCALE GENOMIC DNA]</scope>
    <source>
        <strain evidence="5 6">VN231</strain>
    </source>
</reference>
<feature type="transmembrane region" description="Helical" evidence="4">
    <location>
        <begin position="42"/>
        <end position="60"/>
    </location>
</feature>
<dbReference type="PANTHER" id="PTHR13610:SF9">
    <property type="entry name" value="FI06469P"/>
    <property type="match status" value="1"/>
</dbReference>
<dbReference type="InterPro" id="IPR029063">
    <property type="entry name" value="SAM-dependent_MTases_sf"/>
</dbReference>
<protein>
    <submittedName>
        <fullName evidence="5">Class I SAM-dependent methyltransferase</fullName>
    </submittedName>
</protein>
<dbReference type="RefSeq" id="WP_143501728.1">
    <property type="nucleotide sequence ID" value="NZ_SCFV01000005.1"/>
</dbReference>
<dbReference type="PANTHER" id="PTHR13610">
    <property type="entry name" value="METHYLTRANSFERASE DOMAIN-CONTAINING PROTEIN"/>
    <property type="match status" value="1"/>
</dbReference>
<evidence type="ECO:0000256" key="2">
    <source>
        <dbReference type="ARBA" id="ARBA00022679"/>
    </source>
</evidence>
<dbReference type="GO" id="GO:0032259">
    <property type="term" value="P:methylation"/>
    <property type="evidence" value="ECO:0007669"/>
    <property type="project" value="UniProtKB-KW"/>
</dbReference>
<dbReference type="GO" id="GO:0016279">
    <property type="term" value="F:protein-lysine N-methyltransferase activity"/>
    <property type="evidence" value="ECO:0007669"/>
    <property type="project" value="UniProtKB-ARBA"/>
</dbReference>
<keyword evidence="4" id="KW-1133">Transmembrane helix</keyword>
<dbReference type="InterPro" id="IPR026170">
    <property type="entry name" value="FAM173A/B"/>
</dbReference>
<dbReference type="CDD" id="cd02440">
    <property type="entry name" value="AdoMet_MTases"/>
    <property type="match status" value="1"/>
</dbReference>
<sequence length="269" mass="30360">MTTDGERTVLRLPVLRALLAQGVAVALVVVLVYLLALLPWRMSLFSVALLQGVLAAAIGWRLGLSRWWLWINLAFLPTLLLVQRADLPAWLFLLGFVLLLLVNWNSLREQVPLYLSGRKARQRLQQCLSELEQPLRFVDLGCGTAGTLLGLARQFPRGQFVGVETAPLLFLLAWLRCLFQENCSIRYRSLWQVDLGEFDVVYCFLSPVPMPRLWAKAQAEMHAGSWLVSNTFDIPGVPADRLLEVNEGRQTSLFLWRIKDAPISARIGP</sequence>
<evidence type="ECO:0000256" key="3">
    <source>
        <dbReference type="ARBA" id="ARBA00022691"/>
    </source>
</evidence>
<keyword evidence="2" id="KW-0808">Transferase</keyword>
<keyword evidence="1 5" id="KW-0489">Methyltransferase</keyword>
<accession>A0ABD7RW44</accession>
<evidence type="ECO:0000313" key="5">
    <source>
        <dbReference type="EMBL" id="TRO18398.1"/>
    </source>
</evidence>
<evidence type="ECO:0000256" key="1">
    <source>
        <dbReference type="ARBA" id="ARBA00022603"/>
    </source>
</evidence>
<comment type="caution">
    <text evidence="5">The sequence shown here is derived from an EMBL/GenBank/DDBJ whole genome shotgun (WGS) entry which is preliminary data.</text>
</comment>
<keyword evidence="4" id="KW-0812">Transmembrane</keyword>
<organism evidence="5 6">
    <name type="scientific">Ectopseudomonas mendocina</name>
    <name type="common">Pseudomonas mendocina</name>
    <dbReference type="NCBI Taxonomy" id="300"/>
    <lineage>
        <taxon>Bacteria</taxon>
        <taxon>Pseudomonadati</taxon>
        <taxon>Pseudomonadota</taxon>
        <taxon>Gammaproteobacteria</taxon>
        <taxon>Pseudomonadales</taxon>
        <taxon>Pseudomonadaceae</taxon>
        <taxon>Ectopseudomonas</taxon>
    </lineage>
</organism>
<feature type="transmembrane region" description="Helical" evidence="4">
    <location>
        <begin position="89"/>
        <end position="107"/>
    </location>
</feature>
<dbReference type="AlphaFoldDB" id="A0ABD7RW44"/>